<evidence type="ECO:0000259" key="4">
    <source>
        <dbReference type="PROSITE" id="PS50892"/>
    </source>
</evidence>
<evidence type="ECO:0000256" key="2">
    <source>
        <dbReference type="ARBA" id="ARBA00046280"/>
    </source>
</evidence>
<dbReference type="GO" id="GO:0016192">
    <property type="term" value="P:vesicle-mediated transport"/>
    <property type="evidence" value="ECO:0007669"/>
    <property type="project" value="InterPro"/>
</dbReference>
<accession>A0AAR2LXV2</accession>
<keyword evidence="3" id="KW-0175">Coiled coil</keyword>
<dbReference type="GO" id="GO:0016020">
    <property type="term" value="C:membrane"/>
    <property type="evidence" value="ECO:0007669"/>
    <property type="project" value="InterPro"/>
</dbReference>
<reference evidence="5" key="2">
    <citation type="submission" date="2025-08" db="UniProtKB">
        <authorList>
            <consortium name="Ensembl"/>
        </authorList>
    </citation>
    <scope>IDENTIFICATION</scope>
</reference>
<dbReference type="InterPro" id="IPR001388">
    <property type="entry name" value="Synaptobrevin-like"/>
</dbReference>
<sequence length="95" mass="11006">MQENGQSRLQQVQKDVDDVKVIMLDNLNKATEREGKLGDLEDRADVLLQEVKLVQKSRHFIFISYGILYVEYVLNSADVLTYFHLEKQQSMSTLS</sequence>
<dbReference type="Pfam" id="PF00957">
    <property type="entry name" value="Synaptobrevin"/>
    <property type="match status" value="1"/>
</dbReference>
<feature type="domain" description="V-SNARE coiled-coil homology" evidence="4">
    <location>
        <begin position="8"/>
        <end position="71"/>
    </location>
</feature>
<name>A0AAR2LXV2_PYGNA</name>
<dbReference type="AlphaFoldDB" id="A0AAR2LXV2"/>
<evidence type="ECO:0000313" key="6">
    <source>
        <dbReference type="Proteomes" id="UP001501920"/>
    </source>
</evidence>
<organism evidence="5 6">
    <name type="scientific">Pygocentrus nattereri</name>
    <name type="common">Red-bellied piranha</name>
    <dbReference type="NCBI Taxonomy" id="42514"/>
    <lineage>
        <taxon>Eukaryota</taxon>
        <taxon>Metazoa</taxon>
        <taxon>Chordata</taxon>
        <taxon>Craniata</taxon>
        <taxon>Vertebrata</taxon>
        <taxon>Euteleostomi</taxon>
        <taxon>Actinopterygii</taxon>
        <taxon>Neopterygii</taxon>
        <taxon>Teleostei</taxon>
        <taxon>Ostariophysi</taxon>
        <taxon>Characiformes</taxon>
        <taxon>Characoidei</taxon>
        <taxon>Pygocentrus</taxon>
    </lineage>
</organism>
<dbReference type="Gene3D" id="1.20.5.110">
    <property type="match status" value="1"/>
</dbReference>
<dbReference type="Ensembl" id="ENSPNAT00000043750.1">
    <property type="protein sequence ID" value="ENSPNAP00000079477.1"/>
    <property type="gene ID" value="ENSPNAG00000033683.1"/>
</dbReference>
<dbReference type="GO" id="GO:0012505">
    <property type="term" value="C:endomembrane system"/>
    <property type="evidence" value="ECO:0007669"/>
    <property type="project" value="UniProtKB-SubCell"/>
</dbReference>
<proteinExistence type="inferred from homology"/>
<evidence type="ECO:0000256" key="1">
    <source>
        <dbReference type="ARBA" id="ARBA00008025"/>
    </source>
</evidence>
<reference evidence="5 6" key="1">
    <citation type="submission" date="2020-10" db="EMBL/GenBank/DDBJ databases">
        <title>Pygocentrus nattereri (red-bellied piranha) genome, fPygNat1, primary haplotype.</title>
        <authorList>
            <person name="Myers G."/>
            <person name="Meyer A."/>
            <person name="Karagic N."/>
            <person name="Pippel M."/>
            <person name="Winkler S."/>
            <person name="Tracey A."/>
            <person name="Wood J."/>
            <person name="Formenti G."/>
            <person name="Howe K."/>
            <person name="Fedrigo O."/>
            <person name="Jarvis E.D."/>
        </authorList>
    </citation>
    <scope>NUCLEOTIDE SEQUENCE [LARGE SCALE GENOMIC DNA]</scope>
</reference>
<dbReference type="GeneTree" id="ENSGT00940000170695"/>
<dbReference type="InterPro" id="IPR042855">
    <property type="entry name" value="V_SNARE_CC"/>
</dbReference>
<dbReference type="PROSITE" id="PS50892">
    <property type="entry name" value="V_SNARE"/>
    <property type="match status" value="1"/>
</dbReference>
<evidence type="ECO:0000313" key="5">
    <source>
        <dbReference type="Ensembl" id="ENSPNAP00000079477.1"/>
    </source>
</evidence>
<evidence type="ECO:0000256" key="3">
    <source>
        <dbReference type="PROSITE-ProRule" id="PRU00290"/>
    </source>
</evidence>
<comment type="subcellular location">
    <subcellularLocation>
        <location evidence="2">Endomembrane system</location>
        <topology evidence="2">Single-pass type IV membrane protein</topology>
    </subcellularLocation>
</comment>
<comment type="similarity">
    <text evidence="1">Belongs to the synaptobrevin family.</text>
</comment>
<dbReference type="PRINTS" id="PR00219">
    <property type="entry name" value="SYNAPTOBREVN"/>
</dbReference>
<keyword evidence="6" id="KW-1185">Reference proteome</keyword>
<dbReference type="Proteomes" id="UP001501920">
    <property type="component" value="Chromosome 20"/>
</dbReference>
<protein>
    <recommendedName>
        <fullName evidence="4">V-SNARE coiled-coil homology domain-containing protein</fullName>
    </recommendedName>
</protein>
<dbReference type="SUPFAM" id="SSF58038">
    <property type="entry name" value="SNARE fusion complex"/>
    <property type="match status" value="1"/>
</dbReference>
<reference evidence="5" key="3">
    <citation type="submission" date="2025-09" db="UniProtKB">
        <authorList>
            <consortium name="Ensembl"/>
        </authorList>
    </citation>
    <scope>IDENTIFICATION</scope>
</reference>